<dbReference type="FunFam" id="2.60.40.770:FF:000001">
    <property type="entry name" value="NPC intracellular cholesterol transporter 2"/>
    <property type="match status" value="1"/>
</dbReference>
<dbReference type="AlphaFoldDB" id="A0A182N741"/>
<evidence type="ECO:0000313" key="8">
    <source>
        <dbReference type="EnsemblMetazoa" id="ADIR003464-PA"/>
    </source>
</evidence>
<keyword evidence="9" id="KW-1185">Reference proteome</keyword>
<evidence type="ECO:0000256" key="5">
    <source>
        <dbReference type="ARBA" id="ARBA00023157"/>
    </source>
</evidence>
<evidence type="ECO:0000256" key="3">
    <source>
        <dbReference type="ARBA" id="ARBA00022525"/>
    </source>
</evidence>
<dbReference type="Pfam" id="PF02221">
    <property type="entry name" value="E1_DerP2_DerF2"/>
    <property type="match status" value="1"/>
</dbReference>
<dbReference type="SMART" id="SM00737">
    <property type="entry name" value="ML"/>
    <property type="match status" value="1"/>
</dbReference>
<feature type="domain" description="MD-2-related lipid-recognition" evidence="7">
    <location>
        <begin position="23"/>
        <end position="147"/>
    </location>
</feature>
<name>A0A182N741_9DIPT</name>
<dbReference type="CDD" id="cd00916">
    <property type="entry name" value="Npc2_like"/>
    <property type="match status" value="1"/>
</dbReference>
<feature type="chain" id="PRO_5008129401" description="MD-2-related lipid-recognition domain-containing protein" evidence="6">
    <location>
        <begin position="19"/>
        <end position="150"/>
    </location>
</feature>
<reference evidence="8" key="2">
    <citation type="submission" date="2020-05" db="UniProtKB">
        <authorList>
            <consortium name="EnsemblMetazoa"/>
        </authorList>
    </citation>
    <scope>IDENTIFICATION</scope>
    <source>
        <strain evidence="8">WRAIR2</strain>
    </source>
</reference>
<reference evidence="9" key="1">
    <citation type="submission" date="2013-03" db="EMBL/GenBank/DDBJ databases">
        <title>The Genome Sequence of Anopheles dirus WRAIR2.</title>
        <authorList>
            <consortium name="The Broad Institute Genomics Platform"/>
            <person name="Neafsey D.E."/>
            <person name="Walton C."/>
            <person name="Walker B."/>
            <person name="Young S.K."/>
            <person name="Zeng Q."/>
            <person name="Gargeya S."/>
            <person name="Fitzgerald M."/>
            <person name="Haas B."/>
            <person name="Abouelleil A."/>
            <person name="Allen A.W."/>
            <person name="Alvarado L."/>
            <person name="Arachchi H.M."/>
            <person name="Berlin A.M."/>
            <person name="Chapman S.B."/>
            <person name="Gainer-Dewar J."/>
            <person name="Goldberg J."/>
            <person name="Griggs A."/>
            <person name="Gujja S."/>
            <person name="Hansen M."/>
            <person name="Howarth C."/>
            <person name="Imamovic A."/>
            <person name="Ireland A."/>
            <person name="Larimer J."/>
            <person name="McCowan C."/>
            <person name="Murphy C."/>
            <person name="Pearson M."/>
            <person name="Poon T.W."/>
            <person name="Priest M."/>
            <person name="Roberts A."/>
            <person name="Saif S."/>
            <person name="Shea T."/>
            <person name="Sisk P."/>
            <person name="Sykes S."/>
            <person name="Wortman J."/>
            <person name="Nusbaum C."/>
            <person name="Birren B."/>
        </authorList>
    </citation>
    <scope>NUCLEOTIDE SEQUENCE [LARGE SCALE GENOMIC DNA]</scope>
    <source>
        <strain evidence="9">WRAIR2</strain>
    </source>
</reference>
<evidence type="ECO:0000256" key="4">
    <source>
        <dbReference type="ARBA" id="ARBA00022729"/>
    </source>
</evidence>
<dbReference type="SUPFAM" id="SSF81296">
    <property type="entry name" value="E set domains"/>
    <property type="match status" value="1"/>
</dbReference>
<comment type="similarity">
    <text evidence="2">Belongs to the NPC2 family.</text>
</comment>
<evidence type="ECO:0000256" key="1">
    <source>
        <dbReference type="ARBA" id="ARBA00004613"/>
    </source>
</evidence>
<evidence type="ECO:0000256" key="2">
    <source>
        <dbReference type="ARBA" id="ARBA00006370"/>
    </source>
</evidence>
<dbReference type="Proteomes" id="UP000075884">
    <property type="component" value="Unassembled WGS sequence"/>
</dbReference>
<dbReference type="PANTHER" id="PTHR11306">
    <property type="entry name" value="NIEMANN PICK TYPE C2 PROTEIN NPC2-RELATED"/>
    <property type="match status" value="1"/>
</dbReference>
<keyword evidence="4 6" id="KW-0732">Signal</keyword>
<dbReference type="GO" id="GO:0032367">
    <property type="term" value="P:intracellular cholesterol transport"/>
    <property type="evidence" value="ECO:0007669"/>
    <property type="project" value="InterPro"/>
</dbReference>
<dbReference type="InterPro" id="IPR003172">
    <property type="entry name" value="ML_dom"/>
</dbReference>
<dbReference type="EnsemblMetazoa" id="ADIR003464-RA">
    <property type="protein sequence ID" value="ADIR003464-PA"/>
    <property type="gene ID" value="ADIR003464"/>
</dbReference>
<sequence>MRLLAIVFTISLAGRALADVVTVHQCSEGPVPLSVDVLDCRSAPCELPRGQDAAVMVEFTASKPLSALVPKVHASIGGLTVPFELPDDRKDACNWLVGAVCPISRGEDVMYELRLPILASYPSLSLTVELKLVDQEQGVVTCFQLQAKVV</sequence>
<dbReference type="STRING" id="7168.A0A182N741"/>
<proteinExistence type="inferred from homology"/>
<dbReference type="InterPro" id="IPR033916">
    <property type="entry name" value="ML_Npc2-like"/>
</dbReference>
<dbReference type="GO" id="GO:0005576">
    <property type="term" value="C:extracellular region"/>
    <property type="evidence" value="ECO:0007669"/>
    <property type="project" value="UniProtKB-SubCell"/>
</dbReference>
<evidence type="ECO:0000259" key="7">
    <source>
        <dbReference type="SMART" id="SM00737"/>
    </source>
</evidence>
<evidence type="ECO:0000256" key="6">
    <source>
        <dbReference type="SAM" id="SignalP"/>
    </source>
</evidence>
<dbReference type="InterPro" id="IPR014756">
    <property type="entry name" value="Ig_E-set"/>
</dbReference>
<accession>A0A182N741</accession>
<keyword evidence="3" id="KW-0964">Secreted</keyword>
<dbReference type="Gene3D" id="2.60.40.770">
    <property type="match status" value="1"/>
</dbReference>
<evidence type="ECO:0000313" key="9">
    <source>
        <dbReference type="Proteomes" id="UP000075884"/>
    </source>
</evidence>
<protein>
    <recommendedName>
        <fullName evidence="7">MD-2-related lipid-recognition domain-containing protein</fullName>
    </recommendedName>
</protein>
<feature type="signal peptide" evidence="6">
    <location>
        <begin position="1"/>
        <end position="18"/>
    </location>
</feature>
<dbReference type="GO" id="GO:0032934">
    <property type="term" value="F:sterol binding"/>
    <property type="evidence" value="ECO:0007669"/>
    <property type="project" value="InterPro"/>
</dbReference>
<organism evidence="8 9">
    <name type="scientific">Anopheles dirus</name>
    <dbReference type="NCBI Taxonomy" id="7168"/>
    <lineage>
        <taxon>Eukaryota</taxon>
        <taxon>Metazoa</taxon>
        <taxon>Ecdysozoa</taxon>
        <taxon>Arthropoda</taxon>
        <taxon>Hexapoda</taxon>
        <taxon>Insecta</taxon>
        <taxon>Pterygota</taxon>
        <taxon>Neoptera</taxon>
        <taxon>Endopterygota</taxon>
        <taxon>Diptera</taxon>
        <taxon>Nematocera</taxon>
        <taxon>Culicoidea</taxon>
        <taxon>Culicidae</taxon>
        <taxon>Anophelinae</taxon>
        <taxon>Anopheles</taxon>
    </lineage>
</organism>
<dbReference type="InterPro" id="IPR039670">
    <property type="entry name" value="NPC2-like"/>
</dbReference>
<dbReference type="VEuPathDB" id="VectorBase:ADIR003464"/>
<comment type="subcellular location">
    <subcellularLocation>
        <location evidence="1">Secreted</location>
    </subcellularLocation>
</comment>
<keyword evidence="5" id="KW-1015">Disulfide bond</keyword>
<dbReference type="PANTHER" id="PTHR11306:SF36">
    <property type="entry name" value="NIEMANN-PICK TYPE C-2C-RELATED"/>
    <property type="match status" value="1"/>
</dbReference>